<dbReference type="AlphaFoldDB" id="A0AAN8I929"/>
<dbReference type="GO" id="GO:0016020">
    <property type="term" value="C:membrane"/>
    <property type="evidence" value="ECO:0007669"/>
    <property type="project" value="UniProtKB-SubCell"/>
</dbReference>
<keyword evidence="2 5" id="KW-0812">Transmembrane</keyword>
<evidence type="ECO:0000256" key="2">
    <source>
        <dbReference type="ARBA" id="ARBA00022692"/>
    </source>
</evidence>
<comment type="subcellular location">
    <subcellularLocation>
        <location evidence="1">Membrane</location>
    </subcellularLocation>
</comment>
<gene>
    <name evidence="7" type="ORF">GCK32_011457</name>
</gene>
<keyword evidence="3 5" id="KW-1133">Transmembrane helix</keyword>
<reference evidence="7 8" key="1">
    <citation type="submission" date="2019-10" db="EMBL/GenBank/DDBJ databases">
        <title>Assembly and Annotation for the nematode Trichostrongylus colubriformis.</title>
        <authorList>
            <person name="Martin J."/>
        </authorList>
    </citation>
    <scope>NUCLEOTIDE SEQUENCE [LARGE SCALE GENOMIC DNA]</scope>
    <source>
        <strain evidence="7">G859</strain>
        <tissue evidence="7">Whole worm</tissue>
    </source>
</reference>
<dbReference type="Proteomes" id="UP001331761">
    <property type="component" value="Unassembled WGS sequence"/>
</dbReference>
<name>A0AAN8I929_TRICO</name>
<feature type="domain" description="Amino acid transporter transmembrane" evidence="6">
    <location>
        <begin position="3"/>
        <end position="75"/>
    </location>
</feature>
<dbReference type="InterPro" id="IPR013057">
    <property type="entry name" value="AA_transpt_TM"/>
</dbReference>
<evidence type="ECO:0000313" key="7">
    <source>
        <dbReference type="EMBL" id="KAK5965369.1"/>
    </source>
</evidence>
<keyword evidence="8" id="KW-1185">Reference proteome</keyword>
<feature type="transmembrane region" description="Helical" evidence="5">
    <location>
        <begin position="46"/>
        <end position="73"/>
    </location>
</feature>
<proteinExistence type="predicted"/>
<evidence type="ECO:0000256" key="5">
    <source>
        <dbReference type="SAM" id="Phobius"/>
    </source>
</evidence>
<evidence type="ECO:0000256" key="1">
    <source>
        <dbReference type="ARBA" id="ARBA00004370"/>
    </source>
</evidence>
<dbReference type="Pfam" id="PF01490">
    <property type="entry name" value="Aa_trans"/>
    <property type="match status" value="1"/>
</dbReference>
<protein>
    <recommendedName>
        <fullName evidence="6">Amino acid transporter transmembrane domain-containing protein</fullName>
    </recommendedName>
</protein>
<organism evidence="7 8">
    <name type="scientific">Trichostrongylus colubriformis</name>
    <name type="common">Black scour worm</name>
    <dbReference type="NCBI Taxonomy" id="6319"/>
    <lineage>
        <taxon>Eukaryota</taxon>
        <taxon>Metazoa</taxon>
        <taxon>Ecdysozoa</taxon>
        <taxon>Nematoda</taxon>
        <taxon>Chromadorea</taxon>
        <taxon>Rhabditida</taxon>
        <taxon>Rhabditina</taxon>
        <taxon>Rhabditomorpha</taxon>
        <taxon>Strongyloidea</taxon>
        <taxon>Trichostrongylidae</taxon>
        <taxon>Trichostrongylus</taxon>
    </lineage>
</organism>
<evidence type="ECO:0000259" key="6">
    <source>
        <dbReference type="Pfam" id="PF01490"/>
    </source>
</evidence>
<dbReference type="EMBL" id="WIXE01024696">
    <property type="protein sequence ID" value="KAK5965369.1"/>
    <property type="molecule type" value="Genomic_DNA"/>
</dbReference>
<accession>A0AAN8I929</accession>
<sequence>MPAKYSVNLCLVLLQLGICSVFYIFVSEHIKEVVDFLFGTDFSIKLIFLAMLPCFILLTSVQNLSVMSCISLVGNGDRISHKNQILPTVDDLCCIKWK</sequence>
<feature type="transmembrane region" description="Helical" evidence="5">
    <location>
        <begin position="7"/>
        <end position="26"/>
    </location>
</feature>
<evidence type="ECO:0000313" key="8">
    <source>
        <dbReference type="Proteomes" id="UP001331761"/>
    </source>
</evidence>
<comment type="caution">
    <text evidence="7">The sequence shown here is derived from an EMBL/GenBank/DDBJ whole genome shotgun (WGS) entry which is preliminary data.</text>
</comment>
<evidence type="ECO:0000256" key="4">
    <source>
        <dbReference type="ARBA" id="ARBA00023136"/>
    </source>
</evidence>
<keyword evidence="4 5" id="KW-0472">Membrane</keyword>
<evidence type="ECO:0000256" key="3">
    <source>
        <dbReference type="ARBA" id="ARBA00022989"/>
    </source>
</evidence>